<dbReference type="InterPro" id="IPR015424">
    <property type="entry name" value="PyrdxlP-dep_Trfase"/>
</dbReference>
<keyword evidence="3" id="KW-0808">Transferase</keyword>
<dbReference type="SUPFAM" id="SSF53383">
    <property type="entry name" value="PLP-dependent transferases"/>
    <property type="match status" value="1"/>
</dbReference>
<evidence type="ECO:0000256" key="3">
    <source>
        <dbReference type="ARBA" id="ARBA00022679"/>
    </source>
</evidence>
<dbReference type="PANTHER" id="PTHR42790">
    <property type="entry name" value="AMINOTRANSFERASE"/>
    <property type="match status" value="1"/>
</dbReference>
<keyword evidence="2 6" id="KW-0032">Aminotransferase</keyword>
<evidence type="ECO:0000313" key="7">
    <source>
        <dbReference type="Proteomes" id="UP001343724"/>
    </source>
</evidence>
<dbReference type="Gene3D" id="3.90.1150.10">
    <property type="entry name" value="Aspartate Aminotransferase, domain 1"/>
    <property type="match status" value="1"/>
</dbReference>
<dbReference type="Gene3D" id="3.40.640.10">
    <property type="entry name" value="Type I PLP-dependent aspartate aminotransferase-like (Major domain)"/>
    <property type="match status" value="1"/>
</dbReference>
<evidence type="ECO:0000259" key="5">
    <source>
        <dbReference type="Pfam" id="PF00155"/>
    </source>
</evidence>
<dbReference type="EMBL" id="JAYMFH010000001">
    <property type="protein sequence ID" value="MEC4293748.1"/>
    <property type="molecule type" value="Genomic_DNA"/>
</dbReference>
<dbReference type="InterPro" id="IPR015422">
    <property type="entry name" value="PyrdxlP-dep_Trfase_small"/>
</dbReference>
<dbReference type="PANTHER" id="PTHR42790:SF19">
    <property type="entry name" value="KYNURENINE_ALPHA-AMINOADIPATE AMINOTRANSFERASE, MITOCHONDRIAL"/>
    <property type="match status" value="1"/>
</dbReference>
<keyword evidence="7" id="KW-1185">Reference proteome</keyword>
<gene>
    <name evidence="6" type="ORF">VJ920_00285</name>
</gene>
<dbReference type="InterPro" id="IPR004839">
    <property type="entry name" value="Aminotransferase_I/II_large"/>
</dbReference>
<proteinExistence type="predicted"/>
<feature type="domain" description="Aminotransferase class I/classII large" evidence="5">
    <location>
        <begin position="68"/>
        <end position="402"/>
    </location>
</feature>
<protein>
    <submittedName>
        <fullName evidence="6">PLP-dependent aminotransferase family protein</fullName>
    </submittedName>
</protein>
<dbReference type="CDD" id="cd00609">
    <property type="entry name" value="AAT_like"/>
    <property type="match status" value="1"/>
</dbReference>
<dbReference type="InterPro" id="IPR015421">
    <property type="entry name" value="PyrdxlP-dep_Trfase_major"/>
</dbReference>
<dbReference type="InterPro" id="IPR050859">
    <property type="entry name" value="Class-I_PLP-dep_aminotransf"/>
</dbReference>
<keyword evidence="4" id="KW-0663">Pyridoxal phosphate</keyword>
<dbReference type="GO" id="GO:0008483">
    <property type="term" value="F:transaminase activity"/>
    <property type="evidence" value="ECO:0007669"/>
    <property type="project" value="UniProtKB-KW"/>
</dbReference>
<sequence>MTQETIAAETFEATGDFPIDELLSDGITNTPPSFVRAILKAASDPNVTSFAGGLPNPISFPQEDLLESMQRVVSEHGAEAFQYSATAGLAGLRAWIANRYNKRFGTDYVADDVLITTGSQQVLDLLGKVLLDKGDGVIVEKPTYLAAIQAFALHQPVFREVELTEDGLNIDELNAALDAGAKMIYLIPNFQNPTGLTYSAEGRRQVREALADRNIVVVEDDPYGELRFEGESLPYIGGTALPHGVIMGSFSKTVTPGFRMGYLLTKDHELLKKLNTAKEAADLHTNVFSQFVILDYLTHHDLDEHLVKIRDLYRTQAAAMTDAMEEYFPEGVSFTKPEGGMFLWATLPEGISTMDLFDKALERNVAFVPGDPFYAEPGKRSTMRLNFTNADEETIRDGIKRLAEVIAEAL</sequence>
<comment type="cofactor">
    <cofactor evidence="1">
        <name>pyridoxal 5'-phosphate</name>
        <dbReference type="ChEBI" id="CHEBI:597326"/>
    </cofactor>
</comment>
<comment type="caution">
    <text evidence="6">The sequence shown here is derived from an EMBL/GenBank/DDBJ whole genome shotgun (WGS) entry which is preliminary data.</text>
</comment>
<dbReference type="Pfam" id="PF00155">
    <property type="entry name" value="Aminotran_1_2"/>
    <property type="match status" value="1"/>
</dbReference>
<name>A0ABU6IV86_9ACTN</name>
<evidence type="ECO:0000256" key="4">
    <source>
        <dbReference type="ARBA" id="ARBA00022898"/>
    </source>
</evidence>
<evidence type="ECO:0000313" key="6">
    <source>
        <dbReference type="EMBL" id="MEC4293748.1"/>
    </source>
</evidence>
<evidence type="ECO:0000256" key="1">
    <source>
        <dbReference type="ARBA" id="ARBA00001933"/>
    </source>
</evidence>
<reference evidence="6 7" key="1">
    <citation type="submission" date="2024-01" db="EMBL/GenBank/DDBJ databases">
        <title>novel species in genus Adlercreutzia.</title>
        <authorList>
            <person name="Liu X."/>
        </authorList>
    </citation>
    <scope>NUCLEOTIDE SEQUENCE [LARGE SCALE GENOMIC DNA]</scope>
    <source>
        <strain evidence="6 7">R22</strain>
    </source>
</reference>
<accession>A0ABU6IV86</accession>
<organism evidence="6 7">
    <name type="scientific">Adlercreutzia shanghongiae</name>
    <dbReference type="NCBI Taxonomy" id="3111773"/>
    <lineage>
        <taxon>Bacteria</taxon>
        <taxon>Bacillati</taxon>
        <taxon>Actinomycetota</taxon>
        <taxon>Coriobacteriia</taxon>
        <taxon>Eggerthellales</taxon>
        <taxon>Eggerthellaceae</taxon>
        <taxon>Adlercreutzia</taxon>
    </lineage>
</organism>
<evidence type="ECO:0000256" key="2">
    <source>
        <dbReference type="ARBA" id="ARBA00022576"/>
    </source>
</evidence>
<dbReference type="Proteomes" id="UP001343724">
    <property type="component" value="Unassembled WGS sequence"/>
</dbReference>
<dbReference type="RefSeq" id="WP_326454104.1">
    <property type="nucleotide sequence ID" value="NZ_JAYMFH010000001.1"/>
</dbReference>